<evidence type="ECO:0000256" key="1">
    <source>
        <dbReference type="ARBA" id="ARBA00008857"/>
    </source>
</evidence>
<accession>A0A931FGY0</accession>
<dbReference type="Pfam" id="PF00589">
    <property type="entry name" value="Phage_integrase"/>
    <property type="match status" value="1"/>
</dbReference>
<comment type="caution">
    <text evidence="6">The sequence shown here is derived from an EMBL/GenBank/DDBJ whole genome shotgun (WGS) entry which is preliminary data.</text>
</comment>
<dbReference type="AlphaFoldDB" id="A0A931FGY0"/>
<dbReference type="PANTHER" id="PTHR30349:SF64">
    <property type="entry name" value="PROPHAGE INTEGRASE INTD-RELATED"/>
    <property type="match status" value="1"/>
</dbReference>
<keyword evidence="3" id="KW-0233">DNA recombination</keyword>
<name>A0A931FGY0_9ACTN</name>
<sequence>MDDQKPRIPLGVDLSSDIEFRPDRGTPYRARLRWVDPLTGRQSLSRAFADQEAARDWIAKFEAAARRGLAPHRLKCTLEEYGTQNWDLAMRGLEPKTMDPYRAGWKLRILPAMGHLQVIEITNGITDRVLCDWVADEVGRSSVKNTLAALVRIMEQAVRDGLIENNPCRLAGWQRLYKRTEDELDDPRSLALRDWTVLETLADALATRSYDQYRGWGDVVRFAACTAARIGEVSGVRARDINTVDWTWEVCRQTTPAPGGVIDKNTKGKRRRTVPLIEEIRPLVKSRLAAVGNNPDARLFRGPKGGRITTAILRDATHWDEVVTRLGLEHLRRHDLRHTGLTWMADAGIKIHVLKAIAGHSHITTTERYLHPSLRTIRDAGAALSAHLQASRPDGGGAPDDGADAVSSTPTHPLTVEPQPRRLYVVR</sequence>
<keyword evidence="2" id="KW-0238">DNA-binding</keyword>
<dbReference type="Proteomes" id="UP000657385">
    <property type="component" value="Unassembled WGS sequence"/>
</dbReference>
<dbReference type="PROSITE" id="PS51898">
    <property type="entry name" value="TYR_RECOMBINASE"/>
    <property type="match status" value="1"/>
</dbReference>
<dbReference type="InterPro" id="IPR013762">
    <property type="entry name" value="Integrase-like_cat_sf"/>
</dbReference>
<dbReference type="PANTHER" id="PTHR30349">
    <property type="entry name" value="PHAGE INTEGRASE-RELATED"/>
    <property type="match status" value="1"/>
</dbReference>
<dbReference type="InterPro" id="IPR050090">
    <property type="entry name" value="Tyrosine_recombinase_XerCD"/>
</dbReference>
<dbReference type="EMBL" id="JADPRT010000013">
    <property type="protein sequence ID" value="MBF9071735.1"/>
    <property type="molecule type" value="Genomic_DNA"/>
</dbReference>
<evidence type="ECO:0000259" key="5">
    <source>
        <dbReference type="PROSITE" id="PS51898"/>
    </source>
</evidence>
<dbReference type="SUPFAM" id="SSF56349">
    <property type="entry name" value="DNA breaking-rejoining enzymes"/>
    <property type="match status" value="1"/>
</dbReference>
<dbReference type="Gene3D" id="1.10.150.130">
    <property type="match status" value="1"/>
</dbReference>
<feature type="region of interest" description="Disordered" evidence="4">
    <location>
        <begin position="386"/>
        <end position="416"/>
    </location>
</feature>
<evidence type="ECO:0000256" key="4">
    <source>
        <dbReference type="SAM" id="MobiDB-lite"/>
    </source>
</evidence>
<keyword evidence="7" id="KW-1185">Reference proteome</keyword>
<dbReference type="InterPro" id="IPR010998">
    <property type="entry name" value="Integrase_recombinase_N"/>
</dbReference>
<evidence type="ECO:0000313" key="6">
    <source>
        <dbReference type="EMBL" id="MBF9071735.1"/>
    </source>
</evidence>
<comment type="similarity">
    <text evidence="1">Belongs to the 'phage' integrase family.</text>
</comment>
<evidence type="ECO:0000256" key="2">
    <source>
        <dbReference type="ARBA" id="ARBA00023125"/>
    </source>
</evidence>
<reference evidence="6" key="1">
    <citation type="submission" date="2020-11" db="EMBL/GenBank/DDBJ databases">
        <title>Isolation and identification of active actinomycetes.</title>
        <authorList>
            <person name="Yu B."/>
        </authorList>
    </citation>
    <scope>NUCLEOTIDE SEQUENCE</scope>
    <source>
        <strain evidence="6">NEAU-YB345</strain>
    </source>
</reference>
<dbReference type="GO" id="GO:0003677">
    <property type="term" value="F:DNA binding"/>
    <property type="evidence" value="ECO:0007669"/>
    <property type="project" value="UniProtKB-KW"/>
</dbReference>
<dbReference type="InterPro" id="IPR011010">
    <property type="entry name" value="DNA_brk_join_enz"/>
</dbReference>
<dbReference type="CDD" id="cd00796">
    <property type="entry name" value="INT_Rci_Hp1_C"/>
    <property type="match status" value="1"/>
</dbReference>
<gene>
    <name evidence="6" type="ORF">I2501_27300</name>
</gene>
<dbReference type="GO" id="GO:0006310">
    <property type="term" value="P:DNA recombination"/>
    <property type="evidence" value="ECO:0007669"/>
    <property type="project" value="UniProtKB-KW"/>
</dbReference>
<dbReference type="Gene3D" id="1.10.443.10">
    <property type="entry name" value="Intergrase catalytic core"/>
    <property type="match status" value="1"/>
</dbReference>
<protein>
    <submittedName>
        <fullName evidence="6">Site-specific integrase</fullName>
    </submittedName>
</protein>
<dbReference type="RefSeq" id="WP_196196909.1">
    <property type="nucleotide sequence ID" value="NZ_JADPRT010000013.1"/>
</dbReference>
<feature type="domain" description="Tyr recombinase" evidence="5">
    <location>
        <begin position="185"/>
        <end position="384"/>
    </location>
</feature>
<proteinExistence type="inferred from homology"/>
<evidence type="ECO:0000256" key="3">
    <source>
        <dbReference type="ARBA" id="ARBA00023172"/>
    </source>
</evidence>
<dbReference type="InterPro" id="IPR002104">
    <property type="entry name" value="Integrase_catalytic"/>
</dbReference>
<organism evidence="6 7">
    <name type="scientific">Streptacidiphilus fuscans</name>
    <dbReference type="NCBI Taxonomy" id="2789292"/>
    <lineage>
        <taxon>Bacteria</taxon>
        <taxon>Bacillati</taxon>
        <taxon>Actinomycetota</taxon>
        <taxon>Actinomycetes</taxon>
        <taxon>Kitasatosporales</taxon>
        <taxon>Streptomycetaceae</taxon>
        <taxon>Streptacidiphilus</taxon>
    </lineage>
</organism>
<evidence type="ECO:0000313" key="7">
    <source>
        <dbReference type="Proteomes" id="UP000657385"/>
    </source>
</evidence>
<dbReference type="GO" id="GO:0015074">
    <property type="term" value="P:DNA integration"/>
    <property type="evidence" value="ECO:0007669"/>
    <property type="project" value="InterPro"/>
</dbReference>